<reference evidence="10" key="1">
    <citation type="submission" date="2023-07" db="EMBL/GenBank/DDBJ databases">
        <title>Novel species in the genus Lipingzhangella isolated from Sambhar Salt Lake.</title>
        <authorList>
            <person name="Jiya N."/>
            <person name="Kajale S."/>
            <person name="Sharma A."/>
        </authorList>
    </citation>
    <scope>NUCLEOTIDE SEQUENCE [LARGE SCALE GENOMIC DNA]</scope>
    <source>
        <strain evidence="10">LS1_29</strain>
    </source>
</reference>
<dbReference type="RefSeq" id="WP_310912664.1">
    <property type="nucleotide sequence ID" value="NZ_JAVLVT010000005.1"/>
</dbReference>
<comment type="subcellular location">
    <subcellularLocation>
        <location evidence="1">Cell membrane</location>
        <topology evidence="1">Multi-pass membrane protein</topology>
    </subcellularLocation>
</comment>
<gene>
    <name evidence="9" type="primary">mreD</name>
    <name evidence="9" type="ORF">RIF23_12515</name>
</gene>
<feature type="transmembrane region" description="Helical" evidence="8">
    <location>
        <begin position="34"/>
        <end position="61"/>
    </location>
</feature>
<evidence type="ECO:0000256" key="5">
    <source>
        <dbReference type="ARBA" id="ARBA00022960"/>
    </source>
</evidence>
<sequence>MSGRIVAVVLLAGAVLVQVTILNRIPLPWGVAPDLVLVVLVGVALRLGAVCGAVGGFCSGLALDVLPPTETELGRYAVLLCLAGYLAGSLAGTDRDSPVLPFALTALAALGVGLGFTGIGLVLGESRASLAGIVQFLPVTVGYTLLISPFALFVVSRCLRRFAAQRDPLWQEGEFSLRGDRAW</sequence>
<dbReference type="EMBL" id="JAVLVT010000005">
    <property type="protein sequence ID" value="MDS1271118.1"/>
    <property type="molecule type" value="Genomic_DNA"/>
</dbReference>
<evidence type="ECO:0000256" key="1">
    <source>
        <dbReference type="ARBA" id="ARBA00004651"/>
    </source>
</evidence>
<keyword evidence="6 8" id="KW-1133">Transmembrane helix</keyword>
<dbReference type="InterPro" id="IPR007227">
    <property type="entry name" value="Cell_shape_determining_MreD"/>
</dbReference>
<feature type="transmembrane region" description="Helical" evidence="8">
    <location>
        <begin position="136"/>
        <end position="155"/>
    </location>
</feature>
<evidence type="ECO:0000313" key="9">
    <source>
        <dbReference type="EMBL" id="MDS1271118.1"/>
    </source>
</evidence>
<dbReference type="Proteomes" id="UP001250214">
    <property type="component" value="Unassembled WGS sequence"/>
</dbReference>
<evidence type="ECO:0000313" key="10">
    <source>
        <dbReference type="Proteomes" id="UP001250214"/>
    </source>
</evidence>
<keyword evidence="10" id="KW-1185">Reference proteome</keyword>
<keyword evidence="4 8" id="KW-0812">Transmembrane</keyword>
<evidence type="ECO:0000256" key="3">
    <source>
        <dbReference type="ARBA" id="ARBA00022475"/>
    </source>
</evidence>
<comment type="similarity">
    <text evidence="2">Belongs to the MreD family.</text>
</comment>
<dbReference type="NCBIfam" id="TIGR03426">
    <property type="entry name" value="shape_MreD"/>
    <property type="match status" value="1"/>
</dbReference>
<proteinExistence type="inferred from homology"/>
<keyword evidence="5" id="KW-0133">Cell shape</keyword>
<evidence type="ECO:0000256" key="7">
    <source>
        <dbReference type="ARBA" id="ARBA00023136"/>
    </source>
</evidence>
<keyword evidence="3" id="KW-1003">Cell membrane</keyword>
<evidence type="ECO:0000256" key="4">
    <source>
        <dbReference type="ARBA" id="ARBA00022692"/>
    </source>
</evidence>
<evidence type="ECO:0000256" key="8">
    <source>
        <dbReference type="SAM" id="Phobius"/>
    </source>
</evidence>
<feature type="transmembrane region" description="Helical" evidence="8">
    <location>
        <begin position="99"/>
        <end position="124"/>
    </location>
</feature>
<name>A0ABU2H744_9ACTN</name>
<accession>A0ABU2H744</accession>
<feature type="transmembrane region" description="Helical" evidence="8">
    <location>
        <begin position="73"/>
        <end position="93"/>
    </location>
</feature>
<organism evidence="9 10">
    <name type="scientific">Lipingzhangella rawalii</name>
    <dbReference type="NCBI Taxonomy" id="2055835"/>
    <lineage>
        <taxon>Bacteria</taxon>
        <taxon>Bacillati</taxon>
        <taxon>Actinomycetota</taxon>
        <taxon>Actinomycetes</taxon>
        <taxon>Streptosporangiales</taxon>
        <taxon>Nocardiopsidaceae</taxon>
        <taxon>Lipingzhangella</taxon>
    </lineage>
</organism>
<evidence type="ECO:0000256" key="2">
    <source>
        <dbReference type="ARBA" id="ARBA00007776"/>
    </source>
</evidence>
<protein>
    <submittedName>
        <fullName evidence="9">Rod shape-determining protein MreD</fullName>
    </submittedName>
</protein>
<comment type="caution">
    <text evidence="9">The sequence shown here is derived from an EMBL/GenBank/DDBJ whole genome shotgun (WGS) entry which is preliminary data.</text>
</comment>
<keyword evidence="7 8" id="KW-0472">Membrane</keyword>
<evidence type="ECO:0000256" key="6">
    <source>
        <dbReference type="ARBA" id="ARBA00022989"/>
    </source>
</evidence>